<evidence type="ECO:0000313" key="2">
    <source>
        <dbReference type="Proteomes" id="UP000075230"/>
    </source>
</evidence>
<reference evidence="2" key="2">
    <citation type="submission" date="2016-02" db="EMBL/GenBank/DDBJ databases">
        <title>Genome sequencing of Aspergillus luchuensis NBRC 4314.</title>
        <authorList>
            <person name="Yamada O."/>
        </authorList>
    </citation>
    <scope>NUCLEOTIDE SEQUENCE [LARGE SCALE GENOMIC DNA]</scope>
    <source>
        <strain evidence="2">RIB 2604</strain>
    </source>
</reference>
<protein>
    <submittedName>
        <fullName evidence="1">Similar to An08g12150</fullName>
    </submittedName>
</protein>
<name>A0A146F9S4_ASPKA</name>
<dbReference type="Proteomes" id="UP000075230">
    <property type="component" value="Unassembled WGS sequence"/>
</dbReference>
<dbReference type="EMBL" id="BCWF01000015">
    <property type="protein sequence ID" value="GAT22459.1"/>
    <property type="molecule type" value="Genomic_DNA"/>
</dbReference>
<gene>
    <name evidence="1" type="ORF">RIB2604_01504930</name>
</gene>
<sequence>MAHNSQSMFASMASKLFELLALTRSRLRLAKQATPASPSDFNAYGSTIISPGTHTSTTIRLPSSISTSACHLTELLSARTPVDTLPHPTAGCAPEPTSASKGQCIPHPSPLPVPQIQIKFAFSVFGQNLNVGTTDATGVNFLPSATCSATNERSREWLPKQSVPFVVLCSHAPRPETSMLLRGSARG</sequence>
<reference evidence="1 2" key="1">
    <citation type="journal article" date="2016" name="DNA Res.">
        <title>Genome sequence of Aspergillus luchuensis NBRC 4314.</title>
        <authorList>
            <person name="Yamada O."/>
            <person name="Machida M."/>
            <person name="Hosoyama A."/>
            <person name="Goto M."/>
            <person name="Takahashi T."/>
            <person name="Futagami T."/>
            <person name="Yamagata Y."/>
            <person name="Takeuchi M."/>
            <person name="Kobayashi T."/>
            <person name="Koike H."/>
            <person name="Abe K."/>
            <person name="Asai K."/>
            <person name="Arita M."/>
            <person name="Fujita N."/>
            <person name="Fukuda K."/>
            <person name="Higa K."/>
            <person name="Horikawa H."/>
            <person name="Ishikawa T."/>
            <person name="Jinno K."/>
            <person name="Kato Y."/>
            <person name="Kirimura K."/>
            <person name="Mizutani O."/>
            <person name="Nakasone K."/>
            <person name="Sano M."/>
            <person name="Shiraishi Y."/>
            <person name="Tsukahara M."/>
            <person name="Gomi K."/>
        </authorList>
    </citation>
    <scope>NUCLEOTIDE SEQUENCE [LARGE SCALE GENOMIC DNA]</scope>
    <source>
        <strain evidence="1 2">RIB 2604</strain>
    </source>
</reference>
<dbReference type="AlphaFoldDB" id="A0A146F9S4"/>
<comment type="caution">
    <text evidence="1">The sequence shown here is derived from an EMBL/GenBank/DDBJ whole genome shotgun (WGS) entry which is preliminary data.</text>
</comment>
<proteinExistence type="predicted"/>
<accession>A0A146F9S4</accession>
<evidence type="ECO:0000313" key="1">
    <source>
        <dbReference type="EMBL" id="GAT22459.1"/>
    </source>
</evidence>
<organism evidence="1 2">
    <name type="scientific">Aspergillus kawachii</name>
    <name type="common">White koji mold</name>
    <name type="synonym">Aspergillus awamori var. kawachi</name>
    <dbReference type="NCBI Taxonomy" id="1069201"/>
    <lineage>
        <taxon>Eukaryota</taxon>
        <taxon>Fungi</taxon>
        <taxon>Dikarya</taxon>
        <taxon>Ascomycota</taxon>
        <taxon>Pezizomycotina</taxon>
        <taxon>Eurotiomycetes</taxon>
        <taxon>Eurotiomycetidae</taxon>
        <taxon>Eurotiales</taxon>
        <taxon>Aspergillaceae</taxon>
        <taxon>Aspergillus</taxon>
        <taxon>Aspergillus subgen. Circumdati</taxon>
    </lineage>
</organism>